<proteinExistence type="predicted"/>
<reference evidence="1" key="1">
    <citation type="submission" date="2014-11" db="EMBL/GenBank/DDBJ databases">
        <authorList>
            <person name="Amaro Gonzalez C."/>
        </authorList>
    </citation>
    <scope>NUCLEOTIDE SEQUENCE</scope>
</reference>
<name>A0A0E9S669_ANGAN</name>
<accession>A0A0E9S669</accession>
<protein>
    <submittedName>
        <fullName evidence="1">Uncharacterized protein</fullName>
    </submittedName>
</protein>
<reference evidence="1" key="2">
    <citation type="journal article" date="2015" name="Fish Shellfish Immunol.">
        <title>Early steps in the European eel (Anguilla anguilla)-Vibrio vulnificus interaction in the gills: Role of the RtxA13 toxin.</title>
        <authorList>
            <person name="Callol A."/>
            <person name="Pajuelo D."/>
            <person name="Ebbesson L."/>
            <person name="Teles M."/>
            <person name="MacKenzie S."/>
            <person name="Amaro C."/>
        </authorList>
    </citation>
    <scope>NUCLEOTIDE SEQUENCE</scope>
</reference>
<sequence>MKLNVQGCGRRSGLQCVWGVSVPR</sequence>
<organism evidence="1">
    <name type="scientific">Anguilla anguilla</name>
    <name type="common">European freshwater eel</name>
    <name type="synonym">Muraena anguilla</name>
    <dbReference type="NCBI Taxonomy" id="7936"/>
    <lineage>
        <taxon>Eukaryota</taxon>
        <taxon>Metazoa</taxon>
        <taxon>Chordata</taxon>
        <taxon>Craniata</taxon>
        <taxon>Vertebrata</taxon>
        <taxon>Euteleostomi</taxon>
        <taxon>Actinopterygii</taxon>
        <taxon>Neopterygii</taxon>
        <taxon>Teleostei</taxon>
        <taxon>Anguilliformes</taxon>
        <taxon>Anguillidae</taxon>
        <taxon>Anguilla</taxon>
    </lineage>
</organism>
<dbReference type="AlphaFoldDB" id="A0A0E9S669"/>
<dbReference type="EMBL" id="GBXM01072544">
    <property type="protein sequence ID" value="JAH36033.1"/>
    <property type="molecule type" value="Transcribed_RNA"/>
</dbReference>
<evidence type="ECO:0000313" key="1">
    <source>
        <dbReference type="EMBL" id="JAH36033.1"/>
    </source>
</evidence>